<gene>
    <name evidence="2" type="ORF">LMG23992_02954</name>
</gene>
<dbReference type="Pfam" id="PF18057">
    <property type="entry name" value="DUF5594"/>
    <property type="match status" value="1"/>
</dbReference>
<dbReference type="Proteomes" id="UP000727654">
    <property type="component" value="Unassembled WGS sequence"/>
</dbReference>
<evidence type="ECO:0000259" key="1">
    <source>
        <dbReference type="Pfam" id="PF18057"/>
    </source>
</evidence>
<reference evidence="2 3" key="1">
    <citation type="submission" date="2021-08" db="EMBL/GenBank/DDBJ databases">
        <authorList>
            <person name="Peeters C."/>
        </authorList>
    </citation>
    <scope>NUCLEOTIDE SEQUENCE [LARGE SCALE GENOMIC DNA]</scope>
    <source>
        <strain evidence="2 3">LMG 23992</strain>
    </source>
</reference>
<feature type="domain" description="DUF5594" evidence="1">
    <location>
        <begin position="4"/>
        <end position="125"/>
    </location>
</feature>
<evidence type="ECO:0000313" key="2">
    <source>
        <dbReference type="EMBL" id="CAG9175424.1"/>
    </source>
</evidence>
<comment type="caution">
    <text evidence="2">The sequence shown here is derived from an EMBL/GenBank/DDBJ whole genome shotgun (WGS) entry which is preliminary data.</text>
</comment>
<accession>A0ABM8X660</accession>
<organism evidence="2 3">
    <name type="scientific">Cupriavidus laharis</name>
    <dbReference type="NCBI Taxonomy" id="151654"/>
    <lineage>
        <taxon>Bacteria</taxon>
        <taxon>Pseudomonadati</taxon>
        <taxon>Pseudomonadota</taxon>
        <taxon>Betaproteobacteria</taxon>
        <taxon>Burkholderiales</taxon>
        <taxon>Burkholderiaceae</taxon>
        <taxon>Cupriavidus</taxon>
    </lineage>
</organism>
<sequence>MTTDFIARFEADCIPRIVDAIVRLYPHRLQVEVLPGTLAGRPARVRIRGQGAVELQRFPHPLDVTLAWDGLEVEALFADGGAQRFAGYLAALPAKLRAWQEPRQLDWSSLSQADPSILIGGLDFEH</sequence>
<keyword evidence="3" id="KW-1185">Reference proteome</keyword>
<name>A0ABM8X660_9BURK</name>
<protein>
    <recommendedName>
        <fullName evidence="1">DUF5594 domain-containing protein</fullName>
    </recommendedName>
</protein>
<proteinExistence type="predicted"/>
<dbReference type="RefSeq" id="WP_224080540.1">
    <property type="nucleotide sequence ID" value="NZ_CAJZAI010000006.1"/>
</dbReference>
<evidence type="ECO:0000313" key="3">
    <source>
        <dbReference type="Proteomes" id="UP000727654"/>
    </source>
</evidence>
<dbReference type="EMBL" id="CAJZAI010000006">
    <property type="protein sequence ID" value="CAG9175424.1"/>
    <property type="molecule type" value="Genomic_DNA"/>
</dbReference>
<dbReference type="InterPro" id="IPR040953">
    <property type="entry name" value="DUF5594"/>
</dbReference>